<gene>
    <name evidence="4" type="primary">rplU</name>
    <name evidence="7" type="ORF">GCM10008090_14090</name>
</gene>
<dbReference type="GO" id="GO:0005737">
    <property type="term" value="C:cytoplasm"/>
    <property type="evidence" value="ECO:0007669"/>
    <property type="project" value="UniProtKB-ARBA"/>
</dbReference>
<dbReference type="GO" id="GO:0019843">
    <property type="term" value="F:rRNA binding"/>
    <property type="evidence" value="ECO:0007669"/>
    <property type="project" value="UniProtKB-UniRule"/>
</dbReference>
<name>A0A918VKB4_9GAMM</name>
<dbReference type="GO" id="GO:0006412">
    <property type="term" value="P:translation"/>
    <property type="evidence" value="ECO:0007669"/>
    <property type="project" value="UniProtKB-UniRule"/>
</dbReference>
<dbReference type="GO" id="GO:1990904">
    <property type="term" value="C:ribonucleoprotein complex"/>
    <property type="evidence" value="ECO:0007669"/>
    <property type="project" value="UniProtKB-KW"/>
</dbReference>
<accession>A0A918VKB4</accession>
<dbReference type="InterPro" id="IPR036164">
    <property type="entry name" value="bL21-like_sf"/>
</dbReference>
<dbReference type="HAMAP" id="MF_01363">
    <property type="entry name" value="Ribosomal_bL21"/>
    <property type="match status" value="1"/>
</dbReference>
<dbReference type="AlphaFoldDB" id="A0A918VKB4"/>
<reference evidence="7" key="2">
    <citation type="submission" date="2020-09" db="EMBL/GenBank/DDBJ databases">
        <authorList>
            <person name="Sun Q."/>
            <person name="Kim S."/>
        </authorList>
    </citation>
    <scope>NUCLEOTIDE SEQUENCE</scope>
    <source>
        <strain evidence="7">KCTC 12711</strain>
    </source>
</reference>
<dbReference type="InterPro" id="IPR001787">
    <property type="entry name" value="Ribosomal_bL21"/>
</dbReference>
<comment type="subunit">
    <text evidence="4">Part of the 50S ribosomal subunit. Contacts protein L20.</text>
</comment>
<dbReference type="GO" id="GO:0005840">
    <property type="term" value="C:ribosome"/>
    <property type="evidence" value="ECO:0007669"/>
    <property type="project" value="UniProtKB-KW"/>
</dbReference>
<comment type="function">
    <text evidence="4 5">This protein binds to 23S rRNA in the presence of protein L20.</text>
</comment>
<sequence>MYAVIKTGGKQYRVAVGDKVKVESLQAEAGDKITLDHVLMIGDGDKVEVGTPTLDKSVEATVLSNGRGKKLRVVKFRRRQNSRTRTGHRQNYTELEITAIGGKAASKPAAKKKAAEKPAPAKKAAPKKAAAADADDLTKISGVGPVIVGKLEGMGITTFQQIADFTADDITRIDEELNFKGRIERDEWVKQAKEFLKG</sequence>
<evidence type="ECO:0000256" key="1">
    <source>
        <dbReference type="ARBA" id="ARBA00008563"/>
    </source>
</evidence>
<dbReference type="GO" id="GO:0003735">
    <property type="term" value="F:structural constituent of ribosome"/>
    <property type="evidence" value="ECO:0007669"/>
    <property type="project" value="InterPro"/>
</dbReference>
<keyword evidence="4 5" id="KW-0699">rRNA-binding</keyword>
<dbReference type="PANTHER" id="PTHR21349:SF0">
    <property type="entry name" value="LARGE RIBOSOMAL SUBUNIT PROTEIN BL21M"/>
    <property type="match status" value="1"/>
</dbReference>
<dbReference type="Proteomes" id="UP000614811">
    <property type="component" value="Unassembled WGS sequence"/>
</dbReference>
<evidence type="ECO:0000256" key="5">
    <source>
        <dbReference type="RuleBase" id="RU000562"/>
    </source>
</evidence>
<dbReference type="Gene3D" id="1.10.150.20">
    <property type="entry name" value="5' to 3' exonuclease, C-terminal subdomain"/>
    <property type="match status" value="1"/>
</dbReference>
<keyword evidence="8" id="KW-1185">Reference proteome</keyword>
<dbReference type="InterPro" id="IPR028909">
    <property type="entry name" value="bL21-like"/>
</dbReference>
<keyword evidence="4 5" id="KW-0694">RNA-binding</keyword>
<dbReference type="RefSeq" id="WP_189399328.1">
    <property type="nucleotide sequence ID" value="NZ_BMXA01000002.1"/>
</dbReference>
<evidence type="ECO:0000256" key="3">
    <source>
        <dbReference type="ARBA" id="ARBA00023274"/>
    </source>
</evidence>
<feature type="region of interest" description="Disordered" evidence="6">
    <location>
        <begin position="106"/>
        <end position="131"/>
    </location>
</feature>
<proteinExistence type="inferred from homology"/>
<evidence type="ECO:0000256" key="6">
    <source>
        <dbReference type="SAM" id="MobiDB-lite"/>
    </source>
</evidence>
<dbReference type="SUPFAM" id="SSF141091">
    <property type="entry name" value="L21p-like"/>
    <property type="match status" value="1"/>
</dbReference>
<keyword evidence="3 4" id="KW-0687">Ribonucleoprotein</keyword>
<dbReference type="EMBL" id="BMXA01000002">
    <property type="protein sequence ID" value="GHA05659.1"/>
    <property type="molecule type" value="Genomic_DNA"/>
</dbReference>
<evidence type="ECO:0000256" key="2">
    <source>
        <dbReference type="ARBA" id="ARBA00022980"/>
    </source>
</evidence>
<comment type="similarity">
    <text evidence="1 4 5">Belongs to the bacterial ribosomal protein bL21 family.</text>
</comment>
<reference evidence="7" key="1">
    <citation type="journal article" date="2014" name="Int. J. Syst. Evol. Microbiol.">
        <title>Complete genome sequence of Corynebacterium casei LMG S-19264T (=DSM 44701T), isolated from a smear-ripened cheese.</title>
        <authorList>
            <consortium name="US DOE Joint Genome Institute (JGI-PGF)"/>
            <person name="Walter F."/>
            <person name="Albersmeier A."/>
            <person name="Kalinowski J."/>
            <person name="Ruckert C."/>
        </authorList>
    </citation>
    <scope>NUCLEOTIDE SEQUENCE</scope>
    <source>
        <strain evidence="7">KCTC 12711</strain>
    </source>
</reference>
<dbReference type="Pfam" id="PF00829">
    <property type="entry name" value="Ribosomal_L21p"/>
    <property type="match status" value="1"/>
</dbReference>
<evidence type="ECO:0000313" key="8">
    <source>
        <dbReference type="Proteomes" id="UP000614811"/>
    </source>
</evidence>
<comment type="caution">
    <text evidence="7">The sequence shown here is derived from an EMBL/GenBank/DDBJ whole genome shotgun (WGS) entry which is preliminary data.</text>
</comment>
<protein>
    <recommendedName>
        <fullName evidence="4">Large ribosomal subunit protein bL21</fullName>
    </recommendedName>
</protein>
<evidence type="ECO:0000256" key="4">
    <source>
        <dbReference type="HAMAP-Rule" id="MF_01363"/>
    </source>
</evidence>
<dbReference type="PANTHER" id="PTHR21349">
    <property type="entry name" value="50S RIBOSOMAL PROTEIN L21"/>
    <property type="match status" value="1"/>
</dbReference>
<keyword evidence="2 4" id="KW-0689">Ribosomal protein</keyword>
<organism evidence="7 8">
    <name type="scientific">Arenicella chitinivorans</name>
    <dbReference type="NCBI Taxonomy" id="1329800"/>
    <lineage>
        <taxon>Bacteria</taxon>
        <taxon>Pseudomonadati</taxon>
        <taxon>Pseudomonadota</taxon>
        <taxon>Gammaproteobacteria</taxon>
        <taxon>Arenicellales</taxon>
        <taxon>Arenicellaceae</taxon>
        <taxon>Arenicella</taxon>
    </lineage>
</organism>
<dbReference type="NCBIfam" id="TIGR00061">
    <property type="entry name" value="L21"/>
    <property type="match status" value="1"/>
</dbReference>
<feature type="compositionally biased region" description="Low complexity" evidence="6">
    <location>
        <begin position="117"/>
        <end position="131"/>
    </location>
</feature>
<evidence type="ECO:0000313" key="7">
    <source>
        <dbReference type="EMBL" id="GHA05659.1"/>
    </source>
</evidence>